<dbReference type="EMBL" id="JBCLVG010000001">
    <property type="protein sequence ID" value="MEN1945895.1"/>
    <property type="molecule type" value="Genomic_DNA"/>
</dbReference>
<proteinExistence type="predicted"/>
<evidence type="ECO:0000256" key="1">
    <source>
        <dbReference type="SAM" id="Phobius"/>
    </source>
</evidence>
<keyword evidence="1" id="KW-0812">Transmembrane</keyword>
<dbReference type="Proteomes" id="UP001425155">
    <property type="component" value="Unassembled WGS sequence"/>
</dbReference>
<name>A0ABU9W2L5_9MICO</name>
<comment type="caution">
    <text evidence="2">The sequence shown here is derived from an EMBL/GenBank/DDBJ whole genome shotgun (WGS) entry which is preliminary data.</text>
</comment>
<feature type="transmembrane region" description="Helical" evidence="1">
    <location>
        <begin position="169"/>
        <end position="188"/>
    </location>
</feature>
<keyword evidence="3" id="KW-1185">Reference proteome</keyword>
<dbReference type="InterPro" id="IPR005325">
    <property type="entry name" value="DUF308_memb"/>
</dbReference>
<feature type="transmembrane region" description="Helical" evidence="1">
    <location>
        <begin position="111"/>
        <end position="132"/>
    </location>
</feature>
<gene>
    <name evidence="2" type="ORF">WJX64_05000</name>
</gene>
<dbReference type="Pfam" id="PF03729">
    <property type="entry name" value="DUF308"/>
    <property type="match status" value="2"/>
</dbReference>
<feature type="transmembrane region" description="Helical" evidence="1">
    <location>
        <begin position="86"/>
        <end position="105"/>
    </location>
</feature>
<sequence length="202" mass="20406">MSNESGSALSVFSLDSAELAPAAVNTIRVALGVGGAIALIIGLLITFQPQAAATTIAILLGIYFVVAGLVYVGIGTFARGIAGGARALDIILGVLFLIGAWLAFANLSGTVAFLAVFLGIVIGILWIIEGIATLAQLGDAPSRGWAIFIAIVSIIAGAALLFAPVWGAQLLFLVTGIALIVLGVMQVIRAFTFGRGAASTAP</sequence>
<protein>
    <submittedName>
        <fullName evidence="2">DUF308 domain-containing protein</fullName>
    </submittedName>
</protein>
<dbReference type="RefSeq" id="WP_342112393.1">
    <property type="nucleotide sequence ID" value="NZ_JBCAUN010000001.1"/>
</dbReference>
<dbReference type="PANTHER" id="PTHR34989">
    <property type="entry name" value="PROTEIN HDED"/>
    <property type="match status" value="1"/>
</dbReference>
<keyword evidence="1" id="KW-0472">Membrane</keyword>
<organism evidence="2 3">
    <name type="scientific">Leifsonia stereocauli</name>
    <dbReference type="NCBI Taxonomy" id="3134136"/>
    <lineage>
        <taxon>Bacteria</taxon>
        <taxon>Bacillati</taxon>
        <taxon>Actinomycetota</taxon>
        <taxon>Actinomycetes</taxon>
        <taxon>Micrococcales</taxon>
        <taxon>Microbacteriaceae</taxon>
        <taxon>Leifsonia</taxon>
    </lineage>
</organism>
<dbReference type="PANTHER" id="PTHR34989:SF1">
    <property type="entry name" value="PROTEIN HDED"/>
    <property type="match status" value="1"/>
</dbReference>
<reference evidence="2 3" key="1">
    <citation type="submission" date="2024-03" db="EMBL/GenBank/DDBJ databases">
        <title>YIM 134122 draft genome.</title>
        <authorList>
            <person name="Zuo S."/>
            <person name="Xiong L."/>
        </authorList>
    </citation>
    <scope>NUCLEOTIDE SEQUENCE [LARGE SCALE GENOMIC DNA]</scope>
    <source>
        <strain evidence="2 3">YIM 134122</strain>
    </source>
</reference>
<evidence type="ECO:0000313" key="2">
    <source>
        <dbReference type="EMBL" id="MEN1945895.1"/>
    </source>
</evidence>
<dbReference type="InterPro" id="IPR052712">
    <property type="entry name" value="Acid_resist_chaperone_HdeD"/>
</dbReference>
<feature type="transmembrane region" description="Helical" evidence="1">
    <location>
        <begin position="29"/>
        <end position="47"/>
    </location>
</feature>
<feature type="transmembrane region" description="Helical" evidence="1">
    <location>
        <begin position="53"/>
        <end position="74"/>
    </location>
</feature>
<feature type="transmembrane region" description="Helical" evidence="1">
    <location>
        <begin position="144"/>
        <end position="163"/>
    </location>
</feature>
<keyword evidence="1" id="KW-1133">Transmembrane helix</keyword>
<accession>A0ABU9W2L5</accession>
<evidence type="ECO:0000313" key="3">
    <source>
        <dbReference type="Proteomes" id="UP001425155"/>
    </source>
</evidence>